<organism evidence="3">
    <name type="scientific">Panicum hallii</name>
    <dbReference type="NCBI Taxonomy" id="206008"/>
    <lineage>
        <taxon>Eukaryota</taxon>
        <taxon>Viridiplantae</taxon>
        <taxon>Streptophyta</taxon>
        <taxon>Embryophyta</taxon>
        <taxon>Tracheophyta</taxon>
        <taxon>Spermatophyta</taxon>
        <taxon>Magnoliopsida</taxon>
        <taxon>Liliopsida</taxon>
        <taxon>Poales</taxon>
        <taxon>Poaceae</taxon>
        <taxon>PACMAD clade</taxon>
        <taxon>Panicoideae</taxon>
        <taxon>Panicodae</taxon>
        <taxon>Paniceae</taxon>
        <taxon>Panicinae</taxon>
        <taxon>Panicum</taxon>
        <taxon>Panicum sect. Panicum</taxon>
    </lineage>
</organism>
<feature type="compositionally biased region" description="Pro residues" evidence="1">
    <location>
        <begin position="103"/>
        <end position="116"/>
    </location>
</feature>
<feature type="transmembrane region" description="Helical" evidence="2">
    <location>
        <begin position="50"/>
        <end position="71"/>
    </location>
</feature>
<evidence type="ECO:0000256" key="1">
    <source>
        <dbReference type="SAM" id="MobiDB-lite"/>
    </source>
</evidence>
<evidence type="ECO:0000256" key="2">
    <source>
        <dbReference type="SAM" id="Phobius"/>
    </source>
</evidence>
<dbReference type="AlphaFoldDB" id="A0A2S3HIS4"/>
<dbReference type="EMBL" id="CM008049">
    <property type="protein sequence ID" value="PAN23503.1"/>
    <property type="molecule type" value="Genomic_DNA"/>
</dbReference>
<feature type="compositionally biased region" description="Polar residues" evidence="1">
    <location>
        <begin position="1"/>
        <end position="17"/>
    </location>
</feature>
<dbReference type="Proteomes" id="UP000243499">
    <property type="component" value="Chromosome 4"/>
</dbReference>
<proteinExistence type="predicted"/>
<feature type="region of interest" description="Disordered" evidence="1">
    <location>
        <begin position="76"/>
        <end position="116"/>
    </location>
</feature>
<dbReference type="Gramene" id="PAN23503">
    <property type="protein sequence ID" value="PAN23503"/>
    <property type="gene ID" value="PAHAL_4G096800"/>
</dbReference>
<sequence>MNNGASQSSNPPSSVRPINTACEINRASPSRAASAFGYPQMASFARAARLLTLLQVALLVVSAVLMSGSAVCHGARNAGLGIRHPGTGWPSGGRRRPGGSRPTAPPPAPSGETPQP</sequence>
<feature type="region of interest" description="Disordered" evidence="1">
    <location>
        <begin position="1"/>
        <end position="20"/>
    </location>
</feature>
<name>A0A2S3HIS4_9POAL</name>
<protein>
    <submittedName>
        <fullName evidence="3">Uncharacterized protein</fullName>
    </submittedName>
</protein>
<keyword evidence="2" id="KW-1133">Transmembrane helix</keyword>
<accession>A0A2S3HIS4</accession>
<keyword evidence="2" id="KW-0812">Transmembrane</keyword>
<keyword evidence="2" id="KW-0472">Membrane</keyword>
<reference evidence="3" key="1">
    <citation type="submission" date="2018-04" db="EMBL/GenBank/DDBJ databases">
        <title>WGS assembly of Panicum hallii.</title>
        <authorList>
            <person name="Lovell J."/>
            <person name="Jenkins J."/>
            <person name="Lowry D."/>
            <person name="Mamidi S."/>
            <person name="Sreedasyam A."/>
            <person name="Weng X."/>
            <person name="Barry K."/>
            <person name="Bonette J."/>
            <person name="Campitelli B."/>
            <person name="Daum C."/>
            <person name="Gordon S."/>
            <person name="Gould B."/>
            <person name="Lipzen A."/>
            <person name="Macqueen A."/>
            <person name="Palacio-Mejia J."/>
            <person name="Plott C."/>
            <person name="Shakirov E."/>
            <person name="Shu S."/>
            <person name="Yoshinaga Y."/>
            <person name="Zane M."/>
            <person name="Rokhsar D."/>
            <person name="Grimwood J."/>
            <person name="Schmutz J."/>
            <person name="Juenger T."/>
        </authorList>
    </citation>
    <scope>NUCLEOTIDE SEQUENCE [LARGE SCALE GENOMIC DNA]</scope>
    <source>
        <strain evidence="3">FIL2</strain>
    </source>
</reference>
<evidence type="ECO:0000313" key="3">
    <source>
        <dbReference type="EMBL" id="PAN23503.1"/>
    </source>
</evidence>
<gene>
    <name evidence="3" type="ORF">PAHAL_4G096800</name>
</gene>